<reference evidence="2 3" key="1">
    <citation type="submission" date="2024-09" db="EMBL/GenBank/DDBJ databases">
        <title>Genome sequencing and assembly of Phytophthora oleae, isolate VK10A, causative agent of rot of olive drupes.</title>
        <authorList>
            <person name="Conti Taguali S."/>
            <person name="Riolo M."/>
            <person name="La Spada F."/>
            <person name="Cacciola S.O."/>
            <person name="Dionisio G."/>
        </authorList>
    </citation>
    <scope>NUCLEOTIDE SEQUENCE [LARGE SCALE GENOMIC DNA]</scope>
    <source>
        <strain evidence="2 3">VK10A</strain>
    </source>
</reference>
<evidence type="ECO:0000313" key="3">
    <source>
        <dbReference type="Proteomes" id="UP001632037"/>
    </source>
</evidence>
<evidence type="ECO:0000256" key="1">
    <source>
        <dbReference type="SAM" id="MobiDB-lite"/>
    </source>
</evidence>
<dbReference type="Proteomes" id="UP001632037">
    <property type="component" value="Unassembled WGS sequence"/>
</dbReference>
<dbReference type="EMBL" id="JBIMZQ010000049">
    <property type="protein sequence ID" value="KAL3659088.1"/>
    <property type="molecule type" value="Genomic_DNA"/>
</dbReference>
<proteinExistence type="predicted"/>
<keyword evidence="3" id="KW-1185">Reference proteome</keyword>
<evidence type="ECO:0000313" key="2">
    <source>
        <dbReference type="EMBL" id="KAL3659088.1"/>
    </source>
</evidence>
<feature type="region of interest" description="Disordered" evidence="1">
    <location>
        <begin position="1"/>
        <end position="177"/>
    </location>
</feature>
<feature type="compositionally biased region" description="Basic and acidic residues" evidence="1">
    <location>
        <begin position="9"/>
        <end position="18"/>
    </location>
</feature>
<organism evidence="2 3">
    <name type="scientific">Phytophthora oleae</name>
    <dbReference type="NCBI Taxonomy" id="2107226"/>
    <lineage>
        <taxon>Eukaryota</taxon>
        <taxon>Sar</taxon>
        <taxon>Stramenopiles</taxon>
        <taxon>Oomycota</taxon>
        <taxon>Peronosporomycetes</taxon>
        <taxon>Peronosporales</taxon>
        <taxon>Peronosporaceae</taxon>
        <taxon>Phytophthora</taxon>
    </lineage>
</organism>
<comment type="caution">
    <text evidence="2">The sequence shown here is derived from an EMBL/GenBank/DDBJ whole genome shotgun (WGS) entry which is preliminary data.</text>
</comment>
<name>A0ABD3EX91_9STRA</name>
<dbReference type="AlphaFoldDB" id="A0ABD3EX91"/>
<sequence length="279" mass="29314">MVVIAHNDAVNERDRAHAAPDQVLPAFKLRAADRTEGQGSGLLSAEIPDVPDVGPEDHPDGPNVESEDSDQGSDHPPHTPSDHRKGGPDPDGKSTDENPETNPSHDDSEEGSNDAVRAAMARSRAQVRRQAGRDAGSGTSSGPPITIDSSDGSSSSSSGSPPRSLPPPPPSSPLTGLHPPLFPVGSLINPLAIILLIANTLTKRLLIPMGWLYLSRALAGPAPTPGIEYRNDLITCANVMGLLAREPWDLLRNPGQPLTSISIYISGPTPHWVLPPPPT</sequence>
<feature type="compositionally biased region" description="Low complexity" evidence="1">
    <location>
        <begin position="143"/>
        <end position="162"/>
    </location>
</feature>
<feature type="compositionally biased region" description="Basic and acidic residues" evidence="1">
    <location>
        <begin position="72"/>
        <end position="96"/>
    </location>
</feature>
<gene>
    <name evidence="2" type="ORF">V7S43_015972</name>
</gene>
<protein>
    <submittedName>
        <fullName evidence="2">Uncharacterized protein</fullName>
    </submittedName>
</protein>
<accession>A0ABD3EX91</accession>
<feature type="compositionally biased region" description="Pro residues" evidence="1">
    <location>
        <begin position="163"/>
        <end position="172"/>
    </location>
</feature>